<comment type="caution">
    <text evidence="2">The sequence shown here is derived from an EMBL/GenBank/DDBJ whole genome shotgun (WGS) entry which is preliminary data.</text>
</comment>
<reference evidence="2" key="2">
    <citation type="submission" date="2023-07" db="EMBL/GenBank/DDBJ databases">
        <authorList>
            <consortium name="Lawrence Berkeley National Laboratory"/>
            <person name="Haridas S."/>
            <person name="Hensen N."/>
            <person name="Bonometti L."/>
            <person name="Westerberg I."/>
            <person name="Brannstrom I.O."/>
            <person name="Guillou S."/>
            <person name="Cros-Aarteil S."/>
            <person name="Calhoun S."/>
            <person name="Kuo A."/>
            <person name="Mondo S."/>
            <person name="Pangilinan J."/>
            <person name="Riley R."/>
            <person name="LaButti K."/>
            <person name="Andreopoulos B."/>
            <person name="Lipzen A."/>
            <person name="Chen C."/>
            <person name="Yanf M."/>
            <person name="Daum C."/>
            <person name="Ng V."/>
            <person name="Clum A."/>
            <person name="Steindorff A."/>
            <person name="Ohm R."/>
            <person name="Martin F."/>
            <person name="Silar P."/>
            <person name="Natvig D."/>
            <person name="Lalanne C."/>
            <person name="Gautier V."/>
            <person name="Ament-velasquez S.L."/>
            <person name="Kruys A."/>
            <person name="Hutchinson M.I."/>
            <person name="Powell A.J."/>
            <person name="Barry K."/>
            <person name="Miller A.N."/>
            <person name="Grigoriev I.V."/>
            <person name="Debuchy R."/>
            <person name="Gladieux P."/>
            <person name="Thoren M.H."/>
            <person name="Johannesson H."/>
        </authorList>
    </citation>
    <scope>NUCLEOTIDE SEQUENCE</scope>
    <source>
        <strain evidence="2">FGSC 1904</strain>
    </source>
</reference>
<accession>A0AAE0P1N9</accession>
<name>A0AAE0P1N9_SORBR</name>
<protein>
    <submittedName>
        <fullName evidence="2">Uncharacterized protein</fullName>
    </submittedName>
</protein>
<keyword evidence="3" id="KW-1185">Reference proteome</keyword>
<dbReference type="Proteomes" id="UP001281003">
    <property type="component" value="Unassembled WGS sequence"/>
</dbReference>
<feature type="region of interest" description="Disordered" evidence="1">
    <location>
        <begin position="319"/>
        <end position="342"/>
    </location>
</feature>
<reference evidence="2" key="1">
    <citation type="journal article" date="2023" name="Mol. Phylogenet. Evol.">
        <title>Genome-scale phylogeny and comparative genomics of the fungal order Sordariales.</title>
        <authorList>
            <person name="Hensen N."/>
            <person name="Bonometti L."/>
            <person name="Westerberg I."/>
            <person name="Brannstrom I.O."/>
            <person name="Guillou S."/>
            <person name="Cros-Aarteil S."/>
            <person name="Calhoun S."/>
            <person name="Haridas S."/>
            <person name="Kuo A."/>
            <person name="Mondo S."/>
            <person name="Pangilinan J."/>
            <person name="Riley R."/>
            <person name="LaButti K."/>
            <person name="Andreopoulos B."/>
            <person name="Lipzen A."/>
            <person name="Chen C."/>
            <person name="Yan M."/>
            <person name="Daum C."/>
            <person name="Ng V."/>
            <person name="Clum A."/>
            <person name="Steindorff A."/>
            <person name="Ohm R.A."/>
            <person name="Martin F."/>
            <person name="Silar P."/>
            <person name="Natvig D.O."/>
            <person name="Lalanne C."/>
            <person name="Gautier V."/>
            <person name="Ament-Velasquez S.L."/>
            <person name="Kruys A."/>
            <person name="Hutchinson M.I."/>
            <person name="Powell A.J."/>
            <person name="Barry K."/>
            <person name="Miller A.N."/>
            <person name="Grigoriev I.V."/>
            <person name="Debuchy R."/>
            <person name="Gladieux P."/>
            <person name="Hiltunen Thoren M."/>
            <person name="Johannesson H."/>
        </authorList>
    </citation>
    <scope>NUCLEOTIDE SEQUENCE</scope>
    <source>
        <strain evidence="2">FGSC 1904</strain>
    </source>
</reference>
<organism evidence="2 3">
    <name type="scientific">Sordaria brevicollis</name>
    <dbReference type="NCBI Taxonomy" id="83679"/>
    <lineage>
        <taxon>Eukaryota</taxon>
        <taxon>Fungi</taxon>
        <taxon>Dikarya</taxon>
        <taxon>Ascomycota</taxon>
        <taxon>Pezizomycotina</taxon>
        <taxon>Sordariomycetes</taxon>
        <taxon>Sordariomycetidae</taxon>
        <taxon>Sordariales</taxon>
        <taxon>Sordariaceae</taxon>
        <taxon>Sordaria</taxon>
    </lineage>
</organism>
<dbReference type="AlphaFoldDB" id="A0AAE0P1N9"/>
<gene>
    <name evidence="2" type="ORF">B0T20DRAFT_63416</name>
</gene>
<evidence type="ECO:0000313" key="3">
    <source>
        <dbReference type="Proteomes" id="UP001281003"/>
    </source>
</evidence>
<evidence type="ECO:0000313" key="2">
    <source>
        <dbReference type="EMBL" id="KAK3391723.1"/>
    </source>
</evidence>
<sequence>MRIQYLPEMWRPDCGWSRSRTGGLRLTETQTRSGPCGLLDGQYGPCRFGNWPCATLMRFVRKAWYHRSGRPARIPNCALTLLDPLDPNPNLDFWVWERVGLRMKSTSDHANEHCRINDPVVAWEWHHGGILGFWDVGNMRIRSRYIRWRYPQPILQHTVPFSQLSCRVPDIQEWRWSSQRNPGQRTDQKPDSVAPNFGWDWTPDSQSPWLPTPFCLPSSVSAFWPMPPKADRANNVSTSPLVPWLLCCPSRPCIRNPPFSLPEARQVRRYLKDATYLSTPNLDYGVPNHITVSGSPDCCQHLSSPLFKRGADGLGGMTWRQQPRLGSNTRFSLTNNSQRRQP</sequence>
<dbReference type="EMBL" id="JAUTDP010000012">
    <property type="protein sequence ID" value="KAK3391723.1"/>
    <property type="molecule type" value="Genomic_DNA"/>
</dbReference>
<proteinExistence type="predicted"/>
<evidence type="ECO:0000256" key="1">
    <source>
        <dbReference type="SAM" id="MobiDB-lite"/>
    </source>
</evidence>